<evidence type="ECO:0000313" key="3">
    <source>
        <dbReference type="EMBL" id="CAE4669857.1"/>
    </source>
</evidence>
<feature type="region of interest" description="Disordered" evidence="1">
    <location>
        <begin position="183"/>
        <end position="204"/>
    </location>
</feature>
<protein>
    <submittedName>
        <fullName evidence="3">Uncharacterized protein</fullName>
    </submittedName>
</protein>
<gene>
    <name evidence="3" type="ORF">AMON00008_LOCUS65217</name>
</gene>
<organism evidence="3">
    <name type="scientific">Alexandrium monilatum</name>
    <dbReference type="NCBI Taxonomy" id="311494"/>
    <lineage>
        <taxon>Eukaryota</taxon>
        <taxon>Sar</taxon>
        <taxon>Alveolata</taxon>
        <taxon>Dinophyceae</taxon>
        <taxon>Gonyaulacales</taxon>
        <taxon>Pyrocystaceae</taxon>
        <taxon>Alexandrium</taxon>
    </lineage>
</organism>
<keyword evidence="2" id="KW-0732">Signal</keyword>
<evidence type="ECO:0000256" key="1">
    <source>
        <dbReference type="SAM" id="MobiDB-lite"/>
    </source>
</evidence>
<sequence length="415" mass="44424">MRQWLRLLLILLPPASTMCVLPEPVGRQGSRELGVRSDRCAEGAWEEAPFLLQRAARRGARAGSPSATSAALRRPTGSAGVEAPRSRWARAPGARGVSSALAEGPTSGPPLLFAQTFSAGPGAGPRPWSARGFDDEVLLVCAAGLTATGLFLAGIVAFQRGHDLAAWLQGEQGHDLAAWSASVANQQGRDPAAPPRPGEAPPGIEGQLASKDLFQLCESLVVPDRKRLVCRIPRMLRRERQSIAFDITSAPSRGQRPLMRVRAAETDGSASRPRILIEHPKDGDPLAVVATDDLYTTGLAEEERALSVLSASQFCFGAIQRRSREYLLTRTDGSFIKFSGHFRRHDVHVRYGGRTIANVEPVDDGAYQVSIESGVDAGLVLLGLLAIDKSETPPAGAPQGWISLNFFRVHGQSAT</sequence>
<dbReference type="AlphaFoldDB" id="A0A7S4WFE3"/>
<name>A0A7S4WFE3_9DINO</name>
<feature type="chain" id="PRO_5031075715" evidence="2">
    <location>
        <begin position="20"/>
        <end position="415"/>
    </location>
</feature>
<feature type="region of interest" description="Disordered" evidence="1">
    <location>
        <begin position="62"/>
        <end position="104"/>
    </location>
</feature>
<accession>A0A7S4WFE3</accession>
<evidence type="ECO:0000256" key="2">
    <source>
        <dbReference type="SAM" id="SignalP"/>
    </source>
</evidence>
<feature type="signal peptide" evidence="2">
    <location>
        <begin position="1"/>
        <end position="19"/>
    </location>
</feature>
<reference evidence="3" key="1">
    <citation type="submission" date="2021-01" db="EMBL/GenBank/DDBJ databases">
        <authorList>
            <person name="Corre E."/>
            <person name="Pelletier E."/>
            <person name="Niang G."/>
            <person name="Scheremetjew M."/>
            <person name="Finn R."/>
            <person name="Kale V."/>
            <person name="Holt S."/>
            <person name="Cochrane G."/>
            <person name="Meng A."/>
            <person name="Brown T."/>
            <person name="Cohen L."/>
        </authorList>
    </citation>
    <scope>NUCLEOTIDE SEQUENCE</scope>
    <source>
        <strain evidence="3">CCMP3105</strain>
    </source>
</reference>
<proteinExistence type="predicted"/>
<feature type="compositionally biased region" description="Low complexity" evidence="1">
    <location>
        <begin position="62"/>
        <end position="71"/>
    </location>
</feature>
<dbReference type="EMBL" id="HBNR01090801">
    <property type="protein sequence ID" value="CAE4669857.1"/>
    <property type="molecule type" value="Transcribed_RNA"/>
</dbReference>